<organism evidence="2 3">
    <name type="scientific">Candidatus Yanofskybacteria bacterium RIFCSPLOWO2_01_FULL_43_22</name>
    <dbReference type="NCBI Taxonomy" id="1802695"/>
    <lineage>
        <taxon>Bacteria</taxon>
        <taxon>Candidatus Yanofskyibacteriota</taxon>
    </lineage>
</organism>
<dbReference type="EMBL" id="MGKJ01000018">
    <property type="protein sequence ID" value="OGN23561.1"/>
    <property type="molecule type" value="Genomic_DNA"/>
</dbReference>
<evidence type="ECO:0000256" key="1">
    <source>
        <dbReference type="SAM" id="Coils"/>
    </source>
</evidence>
<sequence length="79" mass="9232">MHFLLTEKDMLSSKYMQTKNLSKKNKLQAQLKAVELELKALNQQFLDIRKRAGESVSATRKRADERKLSELRKQLGIEK</sequence>
<feature type="coiled-coil region" evidence="1">
    <location>
        <begin position="24"/>
        <end position="51"/>
    </location>
</feature>
<name>A0A1F8GE51_9BACT</name>
<evidence type="ECO:0000313" key="2">
    <source>
        <dbReference type="EMBL" id="OGN23561.1"/>
    </source>
</evidence>
<comment type="caution">
    <text evidence="2">The sequence shown here is derived from an EMBL/GenBank/DDBJ whole genome shotgun (WGS) entry which is preliminary data.</text>
</comment>
<accession>A0A1F8GE51</accession>
<reference evidence="2 3" key="1">
    <citation type="journal article" date="2016" name="Nat. Commun.">
        <title>Thousands of microbial genomes shed light on interconnected biogeochemical processes in an aquifer system.</title>
        <authorList>
            <person name="Anantharaman K."/>
            <person name="Brown C.T."/>
            <person name="Hug L.A."/>
            <person name="Sharon I."/>
            <person name="Castelle C.J."/>
            <person name="Probst A.J."/>
            <person name="Thomas B.C."/>
            <person name="Singh A."/>
            <person name="Wilkins M.J."/>
            <person name="Karaoz U."/>
            <person name="Brodie E.L."/>
            <person name="Williams K.H."/>
            <person name="Hubbard S.S."/>
            <person name="Banfield J.F."/>
        </authorList>
    </citation>
    <scope>NUCLEOTIDE SEQUENCE [LARGE SCALE GENOMIC DNA]</scope>
</reference>
<proteinExistence type="predicted"/>
<gene>
    <name evidence="2" type="ORF">A3A13_03215</name>
</gene>
<dbReference type="AlphaFoldDB" id="A0A1F8GE51"/>
<protein>
    <submittedName>
        <fullName evidence="2">Uncharacterized protein</fullName>
    </submittedName>
</protein>
<dbReference type="Proteomes" id="UP000178911">
    <property type="component" value="Unassembled WGS sequence"/>
</dbReference>
<keyword evidence="1" id="KW-0175">Coiled coil</keyword>
<evidence type="ECO:0000313" key="3">
    <source>
        <dbReference type="Proteomes" id="UP000178911"/>
    </source>
</evidence>